<reference evidence="2 3" key="1">
    <citation type="submission" date="2009-04" db="EMBL/GenBank/DDBJ databases">
        <authorList>
            <person name="Qin X."/>
            <person name="Bachman B."/>
            <person name="Battles P."/>
            <person name="Bell A."/>
            <person name="Bess C."/>
            <person name="Bickham C."/>
            <person name="Chaboub L."/>
            <person name="Chen D."/>
            <person name="Coyle M."/>
            <person name="Deiros D.R."/>
            <person name="Dinh H."/>
            <person name="Forbes L."/>
            <person name="Fowler G."/>
            <person name="Francisco L."/>
            <person name="Fu Q."/>
            <person name="Gubbala S."/>
            <person name="Hale W."/>
            <person name="Han Y."/>
            <person name="Hemphill L."/>
            <person name="Highlander S.K."/>
            <person name="Hirani K."/>
            <person name="Hogues M."/>
            <person name="Jackson L."/>
            <person name="Jakkamsetti A."/>
            <person name="Javaid M."/>
            <person name="Jiang H."/>
            <person name="Korchina V."/>
            <person name="Kovar C."/>
            <person name="Lara F."/>
            <person name="Lee S."/>
            <person name="Mata R."/>
            <person name="Mathew T."/>
            <person name="Moen C."/>
            <person name="Morales K."/>
            <person name="Munidasa M."/>
            <person name="Nazareth L."/>
            <person name="Ngo R."/>
            <person name="Nguyen L."/>
            <person name="Okwuonu G."/>
            <person name="Ongeri F."/>
            <person name="Patil S."/>
            <person name="Petrosino J."/>
            <person name="Pham C."/>
            <person name="Pham P."/>
            <person name="Pu L.-L."/>
            <person name="Puazo M."/>
            <person name="Raj R."/>
            <person name="Reid J."/>
            <person name="Rouhana J."/>
            <person name="Saada N."/>
            <person name="Shang Y."/>
            <person name="Simmons D."/>
            <person name="Thornton R."/>
            <person name="Warren J."/>
            <person name="Weissenberger G."/>
            <person name="Zhang J."/>
            <person name="Zhang L."/>
            <person name="Zhou C."/>
            <person name="Zhu D."/>
            <person name="Muzny D."/>
            <person name="Worley K."/>
            <person name="Gibbs R."/>
        </authorList>
    </citation>
    <scope>NUCLEOTIDE SEQUENCE [LARGE SCALE GENOMIC DNA]</scope>
    <source>
        <strain evidence="2 3">F0268</strain>
    </source>
</reference>
<evidence type="ECO:0000259" key="1">
    <source>
        <dbReference type="Pfam" id="PF13338"/>
    </source>
</evidence>
<dbReference type="Pfam" id="PF13338">
    <property type="entry name" value="AbiEi_4"/>
    <property type="match status" value="1"/>
</dbReference>
<dbReference type="AlphaFoldDB" id="C2L036"/>
<dbReference type="STRING" id="585501.HMPREF6123_2105"/>
<accession>C2L036</accession>
<dbReference type="EMBL" id="ACKX01000201">
    <property type="protein sequence ID" value="EEJ50617.1"/>
    <property type="molecule type" value="Genomic_DNA"/>
</dbReference>
<comment type="caution">
    <text evidence="2">The sequence shown here is derived from an EMBL/GenBank/DDBJ whole genome shotgun (WGS) entry which is preliminary data.</text>
</comment>
<feature type="domain" description="AbiEi antitoxin N-terminal" evidence="1">
    <location>
        <begin position="44"/>
        <end position="92"/>
    </location>
</feature>
<dbReference type="HOGENOM" id="CLU_089333_1_2_9"/>
<organism evidence="2 3">
    <name type="scientific">Oribacterium sinus F0268</name>
    <dbReference type="NCBI Taxonomy" id="585501"/>
    <lineage>
        <taxon>Bacteria</taxon>
        <taxon>Bacillati</taxon>
        <taxon>Bacillota</taxon>
        <taxon>Clostridia</taxon>
        <taxon>Lachnospirales</taxon>
        <taxon>Lachnospiraceae</taxon>
        <taxon>Oribacterium</taxon>
    </lineage>
</organism>
<dbReference type="InterPro" id="IPR025159">
    <property type="entry name" value="AbiEi_N"/>
</dbReference>
<gene>
    <name evidence="2" type="ORF">HMPREF6123_2105</name>
</gene>
<protein>
    <recommendedName>
        <fullName evidence="1">AbiEi antitoxin N-terminal domain-containing protein</fullName>
    </recommendedName>
</protein>
<dbReference type="eggNOG" id="COG5340">
    <property type="taxonomic scope" value="Bacteria"/>
</dbReference>
<name>C2L036_9FIRM</name>
<keyword evidence="3" id="KW-1185">Reference proteome</keyword>
<evidence type="ECO:0000313" key="3">
    <source>
        <dbReference type="Proteomes" id="UP000004121"/>
    </source>
</evidence>
<dbReference type="InParanoid" id="C2L036"/>
<evidence type="ECO:0000313" key="2">
    <source>
        <dbReference type="EMBL" id="EEJ50617.1"/>
    </source>
</evidence>
<proteinExistence type="predicted"/>
<dbReference type="Proteomes" id="UP000004121">
    <property type="component" value="Unassembled WGS sequence"/>
</dbReference>
<sequence>MIAMAIVFEKGTETAEKLIYFYACLTYYIQQESKKGGDCMTDSQKILELAKQNNAVLTTAMVVHAGFSRGSLQHLVKKGDLERSGRGVYILPEAWDDEFVNLQTRYKRGIYALETALFLCDLADRTPLKFQMFFPATYNLSNPKKDGILAKGAKEPFYSLGSTELTSPAGNPVKAYSAERTLCDILKTRNHVDVQVVVEAFKRYVLRKDKNIPLFSNYAGALHVEEKLRPYLEVLL</sequence>